<evidence type="ECO:0000313" key="4">
    <source>
        <dbReference type="Proteomes" id="UP001149400"/>
    </source>
</evidence>
<gene>
    <name evidence="3" type="ORF">LRP50_24490</name>
</gene>
<feature type="region of interest" description="Disordered" evidence="1">
    <location>
        <begin position="1"/>
        <end position="20"/>
    </location>
</feature>
<keyword evidence="2" id="KW-1133">Transmembrane helix</keyword>
<name>A0ABT5R7N0_9GAMM</name>
<keyword evidence="2" id="KW-0812">Transmembrane</keyword>
<comment type="caution">
    <text evidence="3">The sequence shown here is derived from an EMBL/GenBank/DDBJ whole genome shotgun (WGS) entry which is preliminary data.</text>
</comment>
<feature type="transmembrane region" description="Helical" evidence="2">
    <location>
        <begin position="118"/>
        <end position="139"/>
    </location>
</feature>
<protein>
    <submittedName>
        <fullName evidence="3">Uncharacterized protein</fullName>
    </submittedName>
</protein>
<feature type="transmembrane region" description="Helical" evidence="2">
    <location>
        <begin position="77"/>
        <end position="98"/>
    </location>
</feature>
<accession>A0ABT5R7N0</accession>
<dbReference type="Proteomes" id="UP001149400">
    <property type="component" value="Unassembled WGS sequence"/>
</dbReference>
<reference evidence="3" key="1">
    <citation type="submission" date="2021-12" db="EMBL/GenBank/DDBJ databases">
        <title>Enterovibrio ZSDZ35 sp. nov. and Enterovibrio ZSDZ42 sp. nov., isolated from coastal seawater in Qingdao.</title>
        <authorList>
            <person name="Zhang P."/>
        </authorList>
    </citation>
    <scope>NUCLEOTIDE SEQUENCE</scope>
    <source>
        <strain evidence="3">ZSDZ42</strain>
    </source>
</reference>
<dbReference type="EMBL" id="JAJUBC010000049">
    <property type="protein sequence ID" value="MDD1796283.1"/>
    <property type="molecule type" value="Genomic_DNA"/>
</dbReference>
<evidence type="ECO:0000256" key="2">
    <source>
        <dbReference type="SAM" id="Phobius"/>
    </source>
</evidence>
<sequence>MFRKNKSQELDLKQKEPQAGERRKFLSGEAVFFSPKPMPAYYLKDDDTVASSEILDINDAYMDIGARCQGKAYQVQLGHICINAVGLVVLLILIHAGFTYRGSFFEAFLKGFSEIDVVVYLFYAIFGGVVWFVTIKTSFDYARQRPIRFHRQRREVCYYPDGSKTPVIAPWEQIVSWVALSRGTTGTNVMTTYTFGMAIPTPDGKDYWLLRQPVYSVGEAQRKWETMRTYMDEPKKKWPRSRPFVKEDRAMFDAERKRIWSKFLKGPRKWVSFKFTDPADSYFTLFSYYFYHILACWKIPYMVSEWTDKLNKKPLPENINEWSKPLPKEKWEKPSEELLAQKAVIMKHFEAGGTLADFNQTKA</sequence>
<keyword evidence="4" id="KW-1185">Reference proteome</keyword>
<organism evidence="3 4">
    <name type="scientific">Enterovibrio gelatinilyticus</name>
    <dbReference type="NCBI Taxonomy" id="2899819"/>
    <lineage>
        <taxon>Bacteria</taxon>
        <taxon>Pseudomonadati</taxon>
        <taxon>Pseudomonadota</taxon>
        <taxon>Gammaproteobacteria</taxon>
        <taxon>Vibrionales</taxon>
        <taxon>Vibrionaceae</taxon>
        <taxon>Enterovibrio</taxon>
    </lineage>
</organism>
<evidence type="ECO:0000256" key="1">
    <source>
        <dbReference type="SAM" id="MobiDB-lite"/>
    </source>
</evidence>
<dbReference type="RefSeq" id="WP_274167035.1">
    <property type="nucleotide sequence ID" value="NZ_JAJUBC010000049.1"/>
</dbReference>
<evidence type="ECO:0000313" key="3">
    <source>
        <dbReference type="EMBL" id="MDD1796283.1"/>
    </source>
</evidence>
<proteinExistence type="predicted"/>
<keyword evidence="2" id="KW-0472">Membrane</keyword>